<name>A0A4Q0VD85_CLOTA</name>
<dbReference type="Pfam" id="PF09551">
    <property type="entry name" value="Spore_II_R"/>
    <property type="match status" value="1"/>
</dbReference>
<keyword evidence="1" id="KW-0472">Membrane</keyword>
<organism evidence="2 3">
    <name type="scientific">Clostridium tetani</name>
    <dbReference type="NCBI Taxonomy" id="1513"/>
    <lineage>
        <taxon>Bacteria</taxon>
        <taxon>Bacillati</taxon>
        <taxon>Bacillota</taxon>
        <taxon>Clostridia</taxon>
        <taxon>Eubacteriales</taxon>
        <taxon>Clostridiaceae</taxon>
        <taxon>Clostridium</taxon>
    </lineage>
</organism>
<gene>
    <name evidence="2" type="primary">spoIIR</name>
    <name evidence="2" type="ORF">DP130_07845</name>
</gene>
<keyword evidence="1" id="KW-0812">Transmembrane</keyword>
<dbReference type="RefSeq" id="WP_129009143.1">
    <property type="nucleotide sequence ID" value="NZ_AP026806.1"/>
</dbReference>
<evidence type="ECO:0000256" key="1">
    <source>
        <dbReference type="SAM" id="Phobius"/>
    </source>
</evidence>
<keyword evidence="1" id="KW-1133">Transmembrane helix</keyword>
<protein>
    <submittedName>
        <fullName evidence="2">Stage II sporulation protein R</fullName>
    </submittedName>
</protein>
<dbReference type="NCBIfam" id="TIGR02837">
    <property type="entry name" value="spore_II_R"/>
    <property type="match status" value="1"/>
</dbReference>
<comment type="caution">
    <text evidence="2">The sequence shown here is derived from an EMBL/GenBank/DDBJ whole genome shotgun (WGS) entry which is preliminary data.</text>
</comment>
<dbReference type="InterPro" id="IPR014202">
    <property type="entry name" value="Spore_II_R"/>
</dbReference>
<evidence type="ECO:0000313" key="2">
    <source>
        <dbReference type="EMBL" id="RXI48632.1"/>
    </source>
</evidence>
<dbReference type="Proteomes" id="UP000290921">
    <property type="component" value="Unassembled WGS sequence"/>
</dbReference>
<proteinExistence type="predicted"/>
<feature type="transmembrane region" description="Helical" evidence="1">
    <location>
        <begin position="12"/>
        <end position="30"/>
    </location>
</feature>
<accession>A0A4Q0VD85</accession>
<dbReference type="EMBL" id="QMAP01000006">
    <property type="protein sequence ID" value="RXI48632.1"/>
    <property type="molecule type" value="Genomic_DNA"/>
</dbReference>
<evidence type="ECO:0000313" key="3">
    <source>
        <dbReference type="Proteomes" id="UP000290921"/>
    </source>
</evidence>
<sequence length="218" mass="25574">MCKGDYKLKNKLFAIITIFIFIFFISLNLGQPQKFSKKNNNLSEKLIRFHVLANSDLEEDQKLKMEVKNSVLEYIYPKLSNSNNINESRRILMENTKGIENIAKDVISQKGYNYDLKLELTHDNFPIKTYGNITLPQGNYEAFRIIIGEGKGKNWWCVMFPPLCFVDVTKGEVAYEETEKVMKTYLEEKEDIIEEDIIDNDKIEFKFKIVEVIKDIFK</sequence>
<reference evidence="2 3" key="1">
    <citation type="submission" date="2018-06" db="EMBL/GenBank/DDBJ databases">
        <title>Genome conservation of Clostridium tetani.</title>
        <authorList>
            <person name="Bruggemann H."/>
            <person name="Popoff M.R."/>
        </authorList>
    </citation>
    <scope>NUCLEOTIDE SEQUENCE [LARGE SCALE GENOMIC DNA]</scope>
    <source>
        <strain evidence="2 3">2017.061</strain>
    </source>
</reference>
<dbReference type="AlphaFoldDB" id="A0A4Q0VD85"/>